<evidence type="ECO:0000313" key="2">
    <source>
        <dbReference type="Proteomes" id="UP000012112"/>
    </source>
</evidence>
<name>M6V650_9LEPT</name>
<protein>
    <submittedName>
        <fullName evidence="1">Uncharacterized protein</fullName>
    </submittedName>
</protein>
<comment type="caution">
    <text evidence="1">The sequence shown here is derived from an EMBL/GenBank/DDBJ whole genome shotgun (WGS) entry which is preliminary data.</text>
</comment>
<proteinExistence type="predicted"/>
<sequence>MIRYIKNKPRVFKTRNSNNISKEKNINGHLAKSKTYRKQSIKIEYKFY</sequence>
<organism evidence="1 2">
    <name type="scientific">Leptospira noguchii</name>
    <dbReference type="NCBI Taxonomy" id="28182"/>
    <lineage>
        <taxon>Bacteria</taxon>
        <taxon>Pseudomonadati</taxon>
        <taxon>Spirochaetota</taxon>
        <taxon>Spirochaetia</taxon>
        <taxon>Leptospirales</taxon>
        <taxon>Leptospiraceae</taxon>
        <taxon>Leptospira</taxon>
    </lineage>
</organism>
<reference evidence="1 2" key="1">
    <citation type="submission" date="2013-01" db="EMBL/GenBank/DDBJ databases">
        <authorList>
            <person name="Harkins D.M."/>
            <person name="Durkin A.S."/>
            <person name="Brinkac L.M."/>
            <person name="Haft D.H."/>
            <person name="Selengut J.D."/>
            <person name="Sanka R."/>
            <person name="DePew J."/>
            <person name="Purushe J."/>
            <person name="Matthias M.A."/>
            <person name="Vinetz J.M."/>
            <person name="Sutton G.G."/>
            <person name="Nierman W.C."/>
            <person name="Fouts D.E."/>
        </authorList>
    </citation>
    <scope>NUCLEOTIDE SEQUENCE [LARGE SCALE GENOMIC DNA]</scope>
    <source>
        <strain evidence="1 2">HAI1536</strain>
    </source>
</reference>
<dbReference type="EMBL" id="AKWD02000053">
    <property type="protein sequence ID" value="EMO52912.1"/>
    <property type="molecule type" value="Genomic_DNA"/>
</dbReference>
<dbReference type="AlphaFoldDB" id="M6V650"/>
<accession>M6V650</accession>
<evidence type="ECO:0000313" key="1">
    <source>
        <dbReference type="EMBL" id="EMO52912.1"/>
    </source>
</evidence>
<gene>
    <name evidence="1" type="ORF">LEP1GSC172_3092</name>
</gene>
<dbReference type="Proteomes" id="UP000012112">
    <property type="component" value="Unassembled WGS sequence"/>
</dbReference>